<accession>A0A8E2APF9</accession>
<keyword evidence="5 9" id="KW-0560">Oxidoreductase</keyword>
<sequence length="588" mass="66033">MTALTPGLAFLLRISPYILLPPAIAHGVLLALARFTAILVPDWLHPLGYVLAYPIFLSFSSFFDRLHEEYEIRSLGATRVPEVKGKLPGNLDLLVARYRQSGSDSYAMAGIEDLTKQYGNIFSITLLGEQRIITVEPNHIKAILATDFPKWEKGPKFRGRVASVLGSGVFASDGDMWKFHRSMSRPFFNRDRISDFETFGRHTDEVISIIRAQRGAAIDFQDLIGRFTLDSATEFLLGTCVHALRKLIDGGATYQGSDVDPDAFTRALLAVQSRMAIRGRLAPVWPLSELFEDKTSANIKILHRFINPIIQKALERQRNLKAAEEGKGSEASERASLLDELVHLTDDPKMIADETVNILIAGRDTTAATLSFLVYLLSQHPDVLQRLRAEILQYVGPTRTPEFSDFREMKFLRACINETLRLFPPVPGNVRAPNQATTLPPIEPGGKPFYIPAGATVPYSDMVMHRRKDLWGPDADQFDPDRFLDERLQKYLTPNPFIFVPFNAGPRICLGQQFAYNEMSFFMVKLLQAFDHVELAVDTQPPEARPPASWAATSSSRVAIEKIRPKSEFTMYIQGGLHMRFHEVQAEA</sequence>
<dbReference type="PROSITE" id="PS00086">
    <property type="entry name" value="CYTOCHROME_P450"/>
    <property type="match status" value="1"/>
</dbReference>
<dbReference type="GO" id="GO:0016705">
    <property type="term" value="F:oxidoreductase activity, acting on paired donors, with incorporation or reduction of molecular oxygen"/>
    <property type="evidence" value="ECO:0007669"/>
    <property type="project" value="InterPro"/>
</dbReference>
<organism evidence="10 11">
    <name type="scientific">Obba rivulosa</name>
    <dbReference type="NCBI Taxonomy" id="1052685"/>
    <lineage>
        <taxon>Eukaryota</taxon>
        <taxon>Fungi</taxon>
        <taxon>Dikarya</taxon>
        <taxon>Basidiomycota</taxon>
        <taxon>Agaricomycotina</taxon>
        <taxon>Agaricomycetes</taxon>
        <taxon>Polyporales</taxon>
        <taxon>Gelatoporiaceae</taxon>
        <taxon>Obba</taxon>
    </lineage>
</organism>
<evidence type="ECO:0000256" key="1">
    <source>
        <dbReference type="ARBA" id="ARBA00001971"/>
    </source>
</evidence>
<dbReference type="Proteomes" id="UP000250043">
    <property type="component" value="Unassembled WGS sequence"/>
</dbReference>
<proteinExistence type="inferred from homology"/>
<comment type="cofactor">
    <cofactor evidence="1 8">
        <name>heme</name>
        <dbReference type="ChEBI" id="CHEBI:30413"/>
    </cofactor>
</comment>
<dbReference type="PANTHER" id="PTHR24287">
    <property type="entry name" value="P450, PUTATIVE (EUROFUNG)-RELATED"/>
    <property type="match status" value="1"/>
</dbReference>
<dbReference type="GO" id="GO:0020037">
    <property type="term" value="F:heme binding"/>
    <property type="evidence" value="ECO:0007669"/>
    <property type="project" value="InterPro"/>
</dbReference>
<evidence type="ECO:0000313" key="10">
    <source>
        <dbReference type="EMBL" id="OCH85955.1"/>
    </source>
</evidence>
<keyword evidence="11" id="KW-1185">Reference proteome</keyword>
<evidence type="ECO:0000256" key="6">
    <source>
        <dbReference type="ARBA" id="ARBA00023004"/>
    </source>
</evidence>
<dbReference type="Gene3D" id="1.10.630.10">
    <property type="entry name" value="Cytochrome P450"/>
    <property type="match status" value="1"/>
</dbReference>
<dbReference type="InterPro" id="IPR002401">
    <property type="entry name" value="Cyt_P450_E_grp-I"/>
</dbReference>
<evidence type="ECO:0000256" key="4">
    <source>
        <dbReference type="ARBA" id="ARBA00022723"/>
    </source>
</evidence>
<evidence type="ECO:0000256" key="9">
    <source>
        <dbReference type="RuleBase" id="RU000461"/>
    </source>
</evidence>
<protein>
    <submittedName>
        <fullName evidence="10">Cytochrome P450 monooxygenase pc-3</fullName>
    </submittedName>
</protein>
<feature type="binding site" description="axial binding residue" evidence="8">
    <location>
        <position position="509"/>
    </location>
    <ligand>
        <name>heme</name>
        <dbReference type="ChEBI" id="CHEBI:30413"/>
    </ligand>
    <ligandPart>
        <name>Fe</name>
        <dbReference type="ChEBI" id="CHEBI:18248"/>
    </ligandPart>
</feature>
<evidence type="ECO:0000313" key="11">
    <source>
        <dbReference type="Proteomes" id="UP000250043"/>
    </source>
</evidence>
<dbReference type="GO" id="GO:0005506">
    <property type="term" value="F:iron ion binding"/>
    <property type="evidence" value="ECO:0007669"/>
    <property type="project" value="InterPro"/>
</dbReference>
<name>A0A8E2APF9_9APHY</name>
<keyword evidence="4 8" id="KW-0479">Metal-binding</keyword>
<keyword evidence="3 8" id="KW-0349">Heme</keyword>
<dbReference type="OrthoDB" id="1470350at2759"/>
<dbReference type="SUPFAM" id="SSF48264">
    <property type="entry name" value="Cytochrome P450"/>
    <property type="match status" value="1"/>
</dbReference>
<dbReference type="CDD" id="cd11063">
    <property type="entry name" value="CYP52"/>
    <property type="match status" value="1"/>
</dbReference>
<dbReference type="InterPro" id="IPR017972">
    <property type="entry name" value="Cyt_P450_CS"/>
</dbReference>
<comment type="similarity">
    <text evidence="2 9">Belongs to the cytochrome P450 family.</text>
</comment>
<evidence type="ECO:0000256" key="7">
    <source>
        <dbReference type="ARBA" id="ARBA00023033"/>
    </source>
</evidence>
<dbReference type="AlphaFoldDB" id="A0A8E2APF9"/>
<dbReference type="GO" id="GO:0004497">
    <property type="term" value="F:monooxygenase activity"/>
    <property type="evidence" value="ECO:0007669"/>
    <property type="project" value="UniProtKB-KW"/>
</dbReference>
<evidence type="ECO:0000256" key="5">
    <source>
        <dbReference type="ARBA" id="ARBA00023002"/>
    </source>
</evidence>
<gene>
    <name evidence="10" type="ORF">OBBRIDRAFT_797653</name>
</gene>
<keyword evidence="6 8" id="KW-0408">Iron</keyword>
<dbReference type="PRINTS" id="PR00463">
    <property type="entry name" value="EP450I"/>
</dbReference>
<keyword evidence="7 9" id="KW-0503">Monooxygenase</keyword>
<dbReference type="PRINTS" id="PR00385">
    <property type="entry name" value="P450"/>
</dbReference>
<dbReference type="Pfam" id="PF00067">
    <property type="entry name" value="p450"/>
    <property type="match status" value="1"/>
</dbReference>
<dbReference type="InterPro" id="IPR036396">
    <property type="entry name" value="Cyt_P450_sf"/>
</dbReference>
<dbReference type="InterPro" id="IPR047146">
    <property type="entry name" value="Cyt_P450_E_CYP52_fungi"/>
</dbReference>
<reference evidence="10 11" key="1">
    <citation type="submission" date="2016-07" db="EMBL/GenBank/DDBJ databases">
        <title>Draft genome of the white-rot fungus Obba rivulosa 3A-2.</title>
        <authorList>
            <consortium name="DOE Joint Genome Institute"/>
            <person name="Miettinen O."/>
            <person name="Riley R."/>
            <person name="Acob R."/>
            <person name="Barry K."/>
            <person name="Cullen D."/>
            <person name="De Vries R."/>
            <person name="Hainaut M."/>
            <person name="Hatakka A."/>
            <person name="Henrissat B."/>
            <person name="Hilden K."/>
            <person name="Kuo R."/>
            <person name="Labutti K."/>
            <person name="Lipzen A."/>
            <person name="Makela M.R."/>
            <person name="Sandor L."/>
            <person name="Spatafora J.W."/>
            <person name="Grigoriev I.V."/>
            <person name="Hibbett D.S."/>
        </authorList>
    </citation>
    <scope>NUCLEOTIDE SEQUENCE [LARGE SCALE GENOMIC DNA]</scope>
    <source>
        <strain evidence="10 11">3A-2</strain>
    </source>
</reference>
<dbReference type="EMBL" id="KV722553">
    <property type="protein sequence ID" value="OCH85955.1"/>
    <property type="molecule type" value="Genomic_DNA"/>
</dbReference>
<dbReference type="InterPro" id="IPR001128">
    <property type="entry name" value="Cyt_P450"/>
</dbReference>
<evidence type="ECO:0000256" key="8">
    <source>
        <dbReference type="PIRSR" id="PIRSR602401-1"/>
    </source>
</evidence>
<evidence type="ECO:0000256" key="3">
    <source>
        <dbReference type="ARBA" id="ARBA00022617"/>
    </source>
</evidence>
<evidence type="ECO:0000256" key="2">
    <source>
        <dbReference type="ARBA" id="ARBA00010617"/>
    </source>
</evidence>
<dbReference type="PANTHER" id="PTHR24287:SF1">
    <property type="entry name" value="P450, PUTATIVE (EUROFUNG)-RELATED"/>
    <property type="match status" value="1"/>
</dbReference>